<name>A0AAW1CXS2_9HEMI</name>
<feature type="transmembrane region" description="Helical" evidence="2">
    <location>
        <begin position="121"/>
        <end position="144"/>
    </location>
</feature>
<dbReference type="EMBL" id="JAPXFL010000008">
    <property type="protein sequence ID" value="KAK9503103.1"/>
    <property type="molecule type" value="Genomic_DNA"/>
</dbReference>
<dbReference type="EMBL" id="JAPXFL010000008">
    <property type="protein sequence ID" value="KAK9503102.1"/>
    <property type="molecule type" value="Genomic_DNA"/>
</dbReference>
<feature type="compositionally biased region" description="Low complexity" evidence="1">
    <location>
        <begin position="54"/>
        <end position="71"/>
    </location>
</feature>
<keyword evidence="4" id="KW-1185">Reference proteome</keyword>
<evidence type="ECO:0000256" key="1">
    <source>
        <dbReference type="SAM" id="MobiDB-lite"/>
    </source>
</evidence>
<keyword evidence="2" id="KW-0472">Membrane</keyword>
<comment type="caution">
    <text evidence="3">The sequence shown here is derived from an EMBL/GenBank/DDBJ whole genome shotgun (WGS) entry which is preliminary data.</text>
</comment>
<feature type="transmembrane region" description="Helical" evidence="2">
    <location>
        <begin position="150"/>
        <end position="172"/>
    </location>
</feature>
<proteinExistence type="predicted"/>
<feature type="transmembrane region" description="Helical" evidence="2">
    <location>
        <begin position="21"/>
        <end position="40"/>
    </location>
</feature>
<reference evidence="3 4" key="1">
    <citation type="submission" date="2022-12" db="EMBL/GenBank/DDBJ databases">
        <title>Chromosome-level genome assembly of true bugs.</title>
        <authorList>
            <person name="Ma L."/>
            <person name="Li H."/>
        </authorList>
    </citation>
    <scope>NUCLEOTIDE SEQUENCE [LARGE SCALE GENOMIC DNA]</scope>
    <source>
        <strain evidence="3">Lab_2022b</strain>
    </source>
</reference>
<evidence type="ECO:0000313" key="3">
    <source>
        <dbReference type="EMBL" id="KAK9503102.1"/>
    </source>
</evidence>
<gene>
    <name evidence="3" type="ORF">O3M35_011743</name>
</gene>
<evidence type="ECO:0000256" key="2">
    <source>
        <dbReference type="SAM" id="Phobius"/>
    </source>
</evidence>
<evidence type="ECO:0000313" key="4">
    <source>
        <dbReference type="Proteomes" id="UP001461498"/>
    </source>
</evidence>
<dbReference type="PANTHER" id="PTHR36694:SF11">
    <property type="entry name" value="LP21121P-RELATED"/>
    <property type="match status" value="1"/>
</dbReference>
<keyword evidence="2" id="KW-1133">Transmembrane helix</keyword>
<protein>
    <submittedName>
        <fullName evidence="3">Uncharacterized protein</fullName>
    </submittedName>
</protein>
<dbReference type="PANTHER" id="PTHR36694">
    <property type="entry name" value="PASIFLORA 1, ISOFORM A-RELATED"/>
    <property type="match status" value="1"/>
</dbReference>
<keyword evidence="2" id="KW-0812">Transmembrane</keyword>
<feature type="region of interest" description="Disordered" evidence="1">
    <location>
        <begin position="51"/>
        <end position="71"/>
    </location>
</feature>
<sequence>MPKIPKLTNAFFGFSLEHGSQIVAISFIVLFSLVLIGHWVQAFMPYEDPFQDDTSSNETSTESSEMNYTTTTAKPPARTKVADLRSTTFFLEVSVIVQIVFSAFLLVGVKKMIMDYLMSWILLQIGFFFHSQVLVVANAIFALYHYPMYILYFIAQEILIIAIVSYCVLVVYSHYRDLQSTDDAEIPPLTPGNG</sequence>
<organism evidence="3 4">
    <name type="scientific">Rhynocoris fuscipes</name>
    <dbReference type="NCBI Taxonomy" id="488301"/>
    <lineage>
        <taxon>Eukaryota</taxon>
        <taxon>Metazoa</taxon>
        <taxon>Ecdysozoa</taxon>
        <taxon>Arthropoda</taxon>
        <taxon>Hexapoda</taxon>
        <taxon>Insecta</taxon>
        <taxon>Pterygota</taxon>
        <taxon>Neoptera</taxon>
        <taxon>Paraneoptera</taxon>
        <taxon>Hemiptera</taxon>
        <taxon>Heteroptera</taxon>
        <taxon>Panheteroptera</taxon>
        <taxon>Cimicomorpha</taxon>
        <taxon>Reduviidae</taxon>
        <taxon>Harpactorinae</taxon>
        <taxon>Harpactorini</taxon>
        <taxon>Rhynocoris</taxon>
    </lineage>
</organism>
<dbReference type="Proteomes" id="UP001461498">
    <property type="component" value="Unassembled WGS sequence"/>
</dbReference>
<feature type="transmembrane region" description="Helical" evidence="2">
    <location>
        <begin position="89"/>
        <end position="109"/>
    </location>
</feature>
<dbReference type="AlphaFoldDB" id="A0AAW1CXS2"/>
<accession>A0AAW1CXS2</accession>